<proteinExistence type="predicted"/>
<protein>
    <submittedName>
        <fullName evidence="1">Uncharacterized protein</fullName>
    </submittedName>
</protein>
<gene>
    <name evidence="1" type="ORF">KDA_10680</name>
</gene>
<accession>A0A402B2J9</accession>
<dbReference type="EMBL" id="BIFT01000001">
    <property type="protein sequence ID" value="GCE25584.1"/>
    <property type="molecule type" value="Genomic_DNA"/>
</dbReference>
<keyword evidence="2" id="KW-1185">Reference proteome</keyword>
<organism evidence="1 2">
    <name type="scientific">Dictyobacter alpinus</name>
    <dbReference type="NCBI Taxonomy" id="2014873"/>
    <lineage>
        <taxon>Bacteria</taxon>
        <taxon>Bacillati</taxon>
        <taxon>Chloroflexota</taxon>
        <taxon>Ktedonobacteria</taxon>
        <taxon>Ktedonobacterales</taxon>
        <taxon>Dictyobacteraceae</taxon>
        <taxon>Dictyobacter</taxon>
    </lineage>
</organism>
<name>A0A402B2J9_9CHLR</name>
<reference evidence="2" key="1">
    <citation type="submission" date="2018-12" db="EMBL/GenBank/DDBJ databases">
        <title>Tengunoibacter tsumagoiensis gen. nov., sp. nov., Dictyobacter kobayashii sp. nov., D. alpinus sp. nov., and D. joshuensis sp. nov. and description of Dictyobacteraceae fam. nov. within the order Ktedonobacterales isolated from Tengu-no-mugimeshi.</title>
        <authorList>
            <person name="Wang C.M."/>
            <person name="Zheng Y."/>
            <person name="Sakai Y."/>
            <person name="Toyoda A."/>
            <person name="Minakuchi Y."/>
            <person name="Abe K."/>
            <person name="Yokota A."/>
            <person name="Yabe S."/>
        </authorList>
    </citation>
    <scope>NUCLEOTIDE SEQUENCE [LARGE SCALE GENOMIC DNA]</scope>
    <source>
        <strain evidence="2">Uno16</strain>
    </source>
</reference>
<dbReference type="AlphaFoldDB" id="A0A402B2J9"/>
<sequence>MQKVYLRKPKATADYTSQQQNKILHFSLQDSLPAGHIMVLNTHFGTLSYLACDEMNIPRLLKQEQFTNTELSVLMPLLELFPYYCPYEVLYAHFYAGGKANEEDIVKAREHLEEAMAEGNWDQEMRPVRCALSRTRLKIRSFNVDISSILATGYILLVTGEPEEEEEYEESRKVVAGRR</sequence>
<evidence type="ECO:0000313" key="1">
    <source>
        <dbReference type="EMBL" id="GCE25584.1"/>
    </source>
</evidence>
<dbReference type="RefSeq" id="WP_174845156.1">
    <property type="nucleotide sequence ID" value="NZ_BIFT01000001.1"/>
</dbReference>
<evidence type="ECO:0000313" key="2">
    <source>
        <dbReference type="Proteomes" id="UP000287171"/>
    </source>
</evidence>
<comment type="caution">
    <text evidence="1">The sequence shown here is derived from an EMBL/GenBank/DDBJ whole genome shotgun (WGS) entry which is preliminary data.</text>
</comment>
<dbReference type="Proteomes" id="UP000287171">
    <property type="component" value="Unassembled WGS sequence"/>
</dbReference>